<evidence type="ECO:0000256" key="1">
    <source>
        <dbReference type="SAM" id="MobiDB-lite"/>
    </source>
</evidence>
<keyword evidence="3" id="KW-1185">Reference proteome</keyword>
<reference evidence="2 3" key="1">
    <citation type="submission" date="2017-12" db="EMBL/GenBank/DDBJ databases">
        <title>Comparative genomics of Botrytis spp.</title>
        <authorList>
            <person name="Valero-Jimenez C.A."/>
            <person name="Tapia P."/>
            <person name="Veloso J."/>
            <person name="Silva-Moreno E."/>
            <person name="Staats M."/>
            <person name="Valdes J.H."/>
            <person name="Van Kan J.A.L."/>
        </authorList>
    </citation>
    <scope>NUCLEOTIDE SEQUENCE [LARGE SCALE GENOMIC DNA]</scope>
    <source>
        <strain evidence="2 3">Bh0001</strain>
    </source>
</reference>
<dbReference type="EMBL" id="PQXK01000013">
    <property type="protein sequence ID" value="TGO42037.1"/>
    <property type="molecule type" value="Genomic_DNA"/>
</dbReference>
<protein>
    <submittedName>
        <fullName evidence="2">Uncharacterized protein</fullName>
    </submittedName>
</protein>
<feature type="region of interest" description="Disordered" evidence="1">
    <location>
        <begin position="1"/>
        <end position="24"/>
    </location>
</feature>
<evidence type="ECO:0000313" key="2">
    <source>
        <dbReference type="EMBL" id="TGO42037.1"/>
    </source>
</evidence>
<dbReference type="Proteomes" id="UP000297814">
    <property type="component" value="Unassembled WGS sequence"/>
</dbReference>
<proteinExistence type="predicted"/>
<organism evidence="2 3">
    <name type="scientific">Botrytis hyacinthi</name>
    <dbReference type="NCBI Taxonomy" id="278943"/>
    <lineage>
        <taxon>Eukaryota</taxon>
        <taxon>Fungi</taxon>
        <taxon>Dikarya</taxon>
        <taxon>Ascomycota</taxon>
        <taxon>Pezizomycotina</taxon>
        <taxon>Leotiomycetes</taxon>
        <taxon>Helotiales</taxon>
        <taxon>Sclerotiniaceae</taxon>
        <taxon>Botrytis</taxon>
    </lineage>
</organism>
<comment type="caution">
    <text evidence="2">The sequence shown here is derived from an EMBL/GenBank/DDBJ whole genome shotgun (WGS) entry which is preliminary data.</text>
</comment>
<gene>
    <name evidence="2" type="ORF">BHYA_0013g00400</name>
</gene>
<accession>A0A4Z1HAH3</accession>
<feature type="compositionally biased region" description="Low complexity" evidence="1">
    <location>
        <begin position="1"/>
        <end position="14"/>
    </location>
</feature>
<name>A0A4Z1HAH3_9HELO</name>
<dbReference type="AlphaFoldDB" id="A0A4Z1HAH3"/>
<evidence type="ECO:0000313" key="3">
    <source>
        <dbReference type="Proteomes" id="UP000297814"/>
    </source>
</evidence>
<sequence length="84" mass="9331">MDPQTSASTIASTSKIPPPIKSTRTSSCANFAPIGAPQPTIMNFRRFWTSHLINLRFVEGERSCEIAKLDREIEQAGQGWALMH</sequence>